<keyword evidence="2" id="KW-1133">Transmembrane helix</keyword>
<evidence type="ECO:0000259" key="3">
    <source>
        <dbReference type="Pfam" id="PF03109"/>
    </source>
</evidence>
<accession>A0ABP3EPA5</accession>
<organism evidence="4 5">
    <name type="scientific">Streptomyces polychromogenes</name>
    <dbReference type="NCBI Taxonomy" id="67342"/>
    <lineage>
        <taxon>Bacteria</taxon>
        <taxon>Bacillati</taxon>
        <taxon>Actinomycetota</taxon>
        <taxon>Actinomycetes</taxon>
        <taxon>Kitasatosporales</taxon>
        <taxon>Streptomycetaceae</taxon>
        <taxon>Streptomyces</taxon>
    </lineage>
</organism>
<keyword evidence="2" id="KW-0812">Transmembrane</keyword>
<feature type="transmembrane region" description="Helical" evidence="2">
    <location>
        <begin position="580"/>
        <end position="601"/>
    </location>
</feature>
<comment type="caution">
    <text evidence="4">The sequence shown here is derived from an EMBL/GenBank/DDBJ whole genome shotgun (WGS) entry which is preliminary data.</text>
</comment>
<dbReference type="CDD" id="cd05121">
    <property type="entry name" value="ABC1_ADCK3-like"/>
    <property type="match status" value="1"/>
</dbReference>
<comment type="similarity">
    <text evidence="1">Belongs to the protein kinase superfamily. ADCK protein kinase family.</text>
</comment>
<proteinExistence type="inferred from homology"/>
<dbReference type="RefSeq" id="WP_344152259.1">
    <property type="nucleotide sequence ID" value="NZ_BAAABV010000006.1"/>
</dbReference>
<dbReference type="Gene3D" id="1.10.510.10">
    <property type="entry name" value="Transferase(Phosphotransferase) domain 1"/>
    <property type="match status" value="1"/>
</dbReference>
<evidence type="ECO:0000256" key="2">
    <source>
        <dbReference type="SAM" id="Phobius"/>
    </source>
</evidence>
<evidence type="ECO:0000313" key="4">
    <source>
        <dbReference type="EMBL" id="GAA0272394.1"/>
    </source>
</evidence>
<keyword evidence="2" id="KW-0472">Membrane</keyword>
<sequence length="643" mass="69187">MWIAGALVGVLVFLLVVVAPAVVARRLLGVRAGVVRVGVAGACGLAVSGGLFGPRLEASGELAPLLSLMTGVGMLTSMVVLVALDVLVPVGALRPFGWARSVRGRIARARRYSGVVRIATRHGLGPYLRGRRSAPGVRHELLARELRQALQAGGTTFVKLGQLMSTRRDLLPEVYVEELSLLQDQVPPAPWSEVEAQLRECLGAPVQDLFATFEQVPLAAASIAQVHAAVLHDGTEVIVKVQRPGIPELVERDLDIVGRLAAALSDRTGWGRGLGLNELARGFAVALREELDFRVEARNMTAVRRAAEARGDAGVAIPVLHGQFSTERVLVMSRIEGTSLGKAVPDDRRHGTELAETLFTALLDQITRDGVFHADPHPGNILLRPDGTAALLDFGSVGRLDSGLREAMGGLFLAVDRGDPTALRDALLEITDRPEEVDEQRLLRALGQFSARHLGHGSAPDAQMFSDLFRLVADFRLAVPPEIAAVFRALATLEGTLVRLSPGFNMLEASRAYASARLTDRLGPQSVRDTARDELIALLPVLRRLPRRLDRLGGALEEGRLGVNVRLFADPRDRRVAGELVGRVVHALVGIFLGFAGLRLLGMEGGPRVSGHFGLYELLGFNLLLLSAAIVLRTVYVTSRPME</sequence>
<evidence type="ECO:0000313" key="5">
    <source>
        <dbReference type="Proteomes" id="UP001501867"/>
    </source>
</evidence>
<feature type="transmembrane region" description="Helical" evidence="2">
    <location>
        <begin position="613"/>
        <end position="636"/>
    </location>
</feature>
<feature type="domain" description="ABC1 atypical kinase-like" evidence="3">
    <location>
        <begin position="182"/>
        <end position="422"/>
    </location>
</feature>
<dbReference type="Proteomes" id="UP001501867">
    <property type="component" value="Unassembled WGS sequence"/>
</dbReference>
<dbReference type="SUPFAM" id="SSF56112">
    <property type="entry name" value="Protein kinase-like (PK-like)"/>
    <property type="match status" value="1"/>
</dbReference>
<dbReference type="InterPro" id="IPR004147">
    <property type="entry name" value="ABC1_dom"/>
</dbReference>
<keyword evidence="5" id="KW-1185">Reference proteome</keyword>
<dbReference type="InterPro" id="IPR050154">
    <property type="entry name" value="UbiB_kinase"/>
</dbReference>
<protein>
    <submittedName>
        <fullName evidence="4">AarF/UbiB family protein</fullName>
    </submittedName>
</protein>
<dbReference type="PANTHER" id="PTHR10566:SF113">
    <property type="entry name" value="PROTEIN ACTIVITY OF BC1 COMPLEX KINASE 7, CHLOROPLASTIC"/>
    <property type="match status" value="1"/>
</dbReference>
<feature type="transmembrane region" description="Helical" evidence="2">
    <location>
        <begin position="34"/>
        <end position="53"/>
    </location>
</feature>
<dbReference type="PANTHER" id="PTHR10566">
    <property type="entry name" value="CHAPERONE-ACTIVITY OF BC1 COMPLEX CABC1 -RELATED"/>
    <property type="match status" value="1"/>
</dbReference>
<feature type="transmembrane region" description="Helical" evidence="2">
    <location>
        <begin position="65"/>
        <end position="84"/>
    </location>
</feature>
<dbReference type="Pfam" id="PF03109">
    <property type="entry name" value="ABC1"/>
    <property type="match status" value="1"/>
</dbReference>
<dbReference type="InterPro" id="IPR011009">
    <property type="entry name" value="Kinase-like_dom_sf"/>
</dbReference>
<evidence type="ECO:0000256" key="1">
    <source>
        <dbReference type="ARBA" id="ARBA00009670"/>
    </source>
</evidence>
<name>A0ABP3EPA5_9ACTN</name>
<dbReference type="EMBL" id="BAAABV010000006">
    <property type="protein sequence ID" value="GAA0272394.1"/>
    <property type="molecule type" value="Genomic_DNA"/>
</dbReference>
<gene>
    <name evidence="4" type="ORF">GCM10010302_07500</name>
</gene>
<reference evidence="5" key="1">
    <citation type="journal article" date="2019" name="Int. J. Syst. Evol. Microbiol.">
        <title>The Global Catalogue of Microorganisms (GCM) 10K type strain sequencing project: providing services to taxonomists for standard genome sequencing and annotation.</title>
        <authorList>
            <consortium name="The Broad Institute Genomics Platform"/>
            <consortium name="The Broad Institute Genome Sequencing Center for Infectious Disease"/>
            <person name="Wu L."/>
            <person name="Ma J."/>
        </authorList>
    </citation>
    <scope>NUCLEOTIDE SEQUENCE [LARGE SCALE GENOMIC DNA]</scope>
    <source>
        <strain evidence="5">JCM 4505</strain>
    </source>
</reference>